<reference evidence="1" key="1">
    <citation type="submission" date="2019-10" db="EMBL/GenBank/DDBJ databases">
        <authorList>
            <person name="Soares A.E.R."/>
            <person name="Aleixo A."/>
            <person name="Schneider P."/>
            <person name="Miyaki C.Y."/>
            <person name="Schneider M.P."/>
            <person name="Mello C."/>
            <person name="Vasconcelos A.T.R."/>
        </authorList>
    </citation>
    <scope>NUCLEOTIDE SEQUENCE</scope>
    <source>
        <tissue evidence="1">Muscle</tissue>
    </source>
</reference>
<gene>
    <name evidence="1" type="ORF">WISP_95188</name>
</gene>
<organism evidence="1 2">
    <name type="scientific">Willisornis vidua</name>
    <name type="common">Xingu scale-backed antbird</name>
    <dbReference type="NCBI Taxonomy" id="1566151"/>
    <lineage>
        <taxon>Eukaryota</taxon>
        <taxon>Metazoa</taxon>
        <taxon>Chordata</taxon>
        <taxon>Craniata</taxon>
        <taxon>Vertebrata</taxon>
        <taxon>Euteleostomi</taxon>
        <taxon>Archelosauria</taxon>
        <taxon>Archosauria</taxon>
        <taxon>Dinosauria</taxon>
        <taxon>Saurischia</taxon>
        <taxon>Theropoda</taxon>
        <taxon>Coelurosauria</taxon>
        <taxon>Aves</taxon>
        <taxon>Neognathae</taxon>
        <taxon>Neoaves</taxon>
        <taxon>Telluraves</taxon>
        <taxon>Australaves</taxon>
        <taxon>Passeriformes</taxon>
        <taxon>Thamnophilidae</taxon>
        <taxon>Willisornis</taxon>
    </lineage>
</organism>
<evidence type="ECO:0000313" key="1">
    <source>
        <dbReference type="EMBL" id="KAJ7412613.1"/>
    </source>
</evidence>
<dbReference type="Proteomes" id="UP001145742">
    <property type="component" value="Unassembled WGS sequence"/>
</dbReference>
<name>A0ABQ9D196_9PASS</name>
<evidence type="ECO:0000313" key="2">
    <source>
        <dbReference type="Proteomes" id="UP001145742"/>
    </source>
</evidence>
<proteinExistence type="predicted"/>
<comment type="caution">
    <text evidence="1">The sequence shown here is derived from an EMBL/GenBank/DDBJ whole genome shotgun (WGS) entry which is preliminary data.</text>
</comment>
<keyword evidence="2" id="KW-1185">Reference proteome</keyword>
<protein>
    <submittedName>
        <fullName evidence="1">Uncharacterized protein</fullName>
    </submittedName>
</protein>
<accession>A0ABQ9D196</accession>
<sequence>MKMVKDLEGKLYEEWLRSLGLFSLKKRRLRGDFTEVFNILMRGSKGVATDLCSDQQQDLRKEHDSESGEV</sequence>
<dbReference type="EMBL" id="WHWB01034217">
    <property type="protein sequence ID" value="KAJ7412613.1"/>
    <property type="molecule type" value="Genomic_DNA"/>
</dbReference>